<evidence type="ECO:0000313" key="2">
    <source>
        <dbReference type="Proteomes" id="UP000460650"/>
    </source>
</evidence>
<dbReference type="Proteomes" id="UP000460650">
    <property type="component" value="Unassembled WGS sequence"/>
</dbReference>
<organism evidence="1 2">
    <name type="scientific">Brucella tritici</name>
    <dbReference type="NCBI Taxonomy" id="94626"/>
    <lineage>
        <taxon>Bacteria</taxon>
        <taxon>Pseudomonadati</taxon>
        <taxon>Pseudomonadota</taxon>
        <taxon>Alphaproteobacteria</taxon>
        <taxon>Hyphomicrobiales</taxon>
        <taxon>Brucellaceae</taxon>
        <taxon>Brucella/Ochrobactrum group</taxon>
        <taxon>Brucella</taxon>
    </lineage>
</organism>
<protein>
    <submittedName>
        <fullName evidence="1">Uncharacterized protein</fullName>
    </submittedName>
</protein>
<sequence>MSQPAPCIASQTSSPRAYVRIQQLQALAVTDRAFQLGCKVFAHCTMRKAKLIRQRLNIKFSVSAARMTVRRDDLTTAQAITQCRVRAECTHDSLQGWLSYTVNKERTNHIFQEVIYE</sequence>
<accession>A0A7V7VS47</accession>
<dbReference type="RefSeq" id="WP_151646757.1">
    <property type="nucleotide sequence ID" value="NZ_WBVY01000004.1"/>
</dbReference>
<gene>
    <name evidence="1" type="ORF">F9K94_15560</name>
</gene>
<evidence type="ECO:0000313" key="1">
    <source>
        <dbReference type="EMBL" id="KAB2655942.1"/>
    </source>
</evidence>
<proteinExistence type="predicted"/>
<name>A0A7V7VS47_9HYPH</name>
<reference evidence="1 2" key="1">
    <citation type="submission" date="2019-09" db="EMBL/GenBank/DDBJ databases">
        <title>Taxonomic organization of the family Brucellaceae based on a phylogenomic approach.</title>
        <authorList>
            <person name="Leclercq S."/>
            <person name="Cloeckaert A."/>
            <person name="Zygmunt M.S."/>
        </authorList>
    </citation>
    <scope>NUCLEOTIDE SEQUENCE [LARGE SCALE GENOMIC DNA]</scope>
    <source>
        <strain evidence="1 2">TA93</strain>
    </source>
</reference>
<dbReference type="EMBL" id="WBVY01000004">
    <property type="protein sequence ID" value="KAB2655942.1"/>
    <property type="molecule type" value="Genomic_DNA"/>
</dbReference>
<comment type="caution">
    <text evidence="1">The sequence shown here is derived from an EMBL/GenBank/DDBJ whole genome shotgun (WGS) entry which is preliminary data.</text>
</comment>
<dbReference type="AlphaFoldDB" id="A0A7V7VS47"/>